<gene>
    <name evidence="3" type="primary">LOC109480827</name>
</gene>
<dbReference type="Proteomes" id="UP000515135">
    <property type="component" value="Unplaced"/>
</dbReference>
<dbReference type="KEGG" id="bbel:109480827"/>
<dbReference type="AlphaFoldDB" id="A0A6P4ZBI7"/>
<dbReference type="InterPro" id="IPR048676">
    <property type="entry name" value="COMMD9_N"/>
</dbReference>
<evidence type="ECO:0000259" key="1">
    <source>
        <dbReference type="PROSITE" id="PS51269"/>
    </source>
</evidence>
<evidence type="ECO:0000313" key="2">
    <source>
        <dbReference type="Proteomes" id="UP000515135"/>
    </source>
</evidence>
<protein>
    <submittedName>
        <fullName evidence="3">COMM domain-containing protein 9-like</fullName>
    </submittedName>
</protein>
<dbReference type="Pfam" id="PF07258">
    <property type="entry name" value="COMM_domain"/>
    <property type="match status" value="1"/>
</dbReference>
<evidence type="ECO:0000313" key="3">
    <source>
        <dbReference type="RefSeq" id="XP_019638710.1"/>
    </source>
</evidence>
<keyword evidence="2" id="KW-1185">Reference proteome</keyword>
<feature type="domain" description="COMM" evidence="1">
    <location>
        <begin position="172"/>
        <end position="246"/>
    </location>
</feature>
<name>A0A6P4ZBI7_BRABE</name>
<reference evidence="3" key="1">
    <citation type="submission" date="2025-08" db="UniProtKB">
        <authorList>
            <consortium name="RefSeq"/>
        </authorList>
    </citation>
    <scope>IDENTIFICATION</scope>
    <source>
        <tissue evidence="3">Gonad</tissue>
    </source>
</reference>
<proteinExistence type="predicted"/>
<dbReference type="InterPro" id="IPR017920">
    <property type="entry name" value="COMM"/>
</dbReference>
<dbReference type="RefSeq" id="XP_019638710.1">
    <property type="nucleotide sequence ID" value="XM_019783151.1"/>
</dbReference>
<dbReference type="GeneID" id="109480827"/>
<dbReference type="PANTHER" id="PTHR15663">
    <property type="entry name" value="COMM DOMAIN-CONTAINING PROTEIN 9"/>
    <property type="match status" value="1"/>
</dbReference>
<dbReference type="PANTHER" id="PTHR15663:SF4">
    <property type="entry name" value="COMM DOMAIN-CONTAINING PROTEIN 9"/>
    <property type="match status" value="1"/>
</dbReference>
<dbReference type="PROSITE" id="PS51269">
    <property type="entry name" value="COMM"/>
    <property type="match status" value="1"/>
</dbReference>
<sequence length="249" mass="26830">MNSLYSAQHVCCLALMLSSPRESSKVKALPPVVLISSSHGLATLNLKIMAPTDSINFEALNILLKASSKEQVVALCQQASTLGQAKSVPTQTVAQVSAALSVEPTEARQLTQALQAVISTCLQQDLSDSASIQQVFPADFHQNLRNLLVGVLAEHLSQWKTQAINSQVSLPQLVDFDWRVDMKTSADSVSHMSAATCLLQLKVQNVPKHVDRVPPVDVVNVELSKETLDTMLDGLGKIRDQLSSVAAKP</sequence>
<dbReference type="Pfam" id="PF20923">
    <property type="entry name" value="COMMD9_HN"/>
    <property type="match status" value="1"/>
</dbReference>
<accession>A0A6P4ZBI7</accession>
<dbReference type="OrthoDB" id="64318at2759"/>
<dbReference type="InterPro" id="IPR037360">
    <property type="entry name" value="COMMD9"/>
</dbReference>
<organism evidence="2 3">
    <name type="scientific">Branchiostoma belcheri</name>
    <name type="common">Amphioxus</name>
    <dbReference type="NCBI Taxonomy" id="7741"/>
    <lineage>
        <taxon>Eukaryota</taxon>
        <taxon>Metazoa</taxon>
        <taxon>Chordata</taxon>
        <taxon>Cephalochordata</taxon>
        <taxon>Leptocardii</taxon>
        <taxon>Amphioxiformes</taxon>
        <taxon>Branchiostomatidae</taxon>
        <taxon>Branchiostoma</taxon>
    </lineage>
</organism>